<accession>A0ABS3HGP4</accession>
<dbReference type="NCBIfam" id="NF006054">
    <property type="entry name" value="PRK08202.1"/>
    <property type="match status" value="1"/>
</dbReference>
<dbReference type="NCBIfam" id="TIGR01700">
    <property type="entry name" value="PNPH"/>
    <property type="match status" value="1"/>
</dbReference>
<dbReference type="Gene3D" id="3.40.50.1580">
    <property type="entry name" value="Nucleoside phosphorylase domain"/>
    <property type="match status" value="1"/>
</dbReference>
<comment type="function">
    <text evidence="1">The purine nucleoside phosphorylases catalyze the phosphorolytic breakdown of the N-glycosidic bond in the beta-(deoxy)ribonucleoside molecules, with the formation of the corresponding free purine bases and pentose-1-phosphate. Cleaves guanosine, inosine, 2'-deoxyguanosine and 2'-deoxyinosine.</text>
</comment>
<comment type="catalytic activity">
    <reaction evidence="7">
        <text>a purine 2'-deoxy-D-ribonucleoside + phosphate = a purine nucleobase + 2-deoxy-alpha-D-ribose 1-phosphate</text>
        <dbReference type="Rhea" id="RHEA:36431"/>
        <dbReference type="ChEBI" id="CHEBI:26386"/>
        <dbReference type="ChEBI" id="CHEBI:43474"/>
        <dbReference type="ChEBI" id="CHEBI:57259"/>
        <dbReference type="ChEBI" id="CHEBI:142361"/>
        <dbReference type="EC" id="2.4.2.1"/>
    </reaction>
</comment>
<proteinExistence type="inferred from homology"/>
<comment type="caution">
    <text evidence="10">The sequence shown here is derived from an EMBL/GenBank/DDBJ whole genome shotgun (WGS) entry which is preliminary data.</text>
</comment>
<feature type="domain" description="Nucleoside phosphorylase" evidence="9">
    <location>
        <begin position="21"/>
        <end position="265"/>
    </location>
</feature>
<evidence type="ECO:0000259" key="9">
    <source>
        <dbReference type="Pfam" id="PF01048"/>
    </source>
</evidence>
<dbReference type="NCBIfam" id="TIGR01697">
    <property type="entry name" value="PNPH-PUNA-XAPA"/>
    <property type="match status" value="1"/>
</dbReference>
<dbReference type="PROSITE" id="PS01240">
    <property type="entry name" value="PNP_MTAP_2"/>
    <property type="match status" value="1"/>
</dbReference>
<dbReference type="EC" id="2.4.2.1" evidence="8"/>
<sequence length="268" mass="29436">MEKLLETAGFLKERGVEEIDFGLVLGSGLGELAEEIEEAIIIPYQEIPHFPIATVVGHTGQLIYGKLSGRSVLAMQGRFHYYEGYQMERIVYPIRVMKVLGCHSLIVTNAAGGINKDYQPGDLMLITDQVNCMGSNPLIGINIEELGPRFPDMSQAYDMEYQQKMKELAKKLGIPLKEGIYLAFSGPAYETPAEIQMARILGADAVGMSTVPEVIAAKHAGMKVLGISCITNLAAGLQQNLNHEEVVDTTQRVKTIFSHLIKKALMIL</sequence>
<protein>
    <recommendedName>
        <fullName evidence="8">Purine nucleoside phosphorylase</fullName>
        <ecNumber evidence="8">2.4.2.1</ecNumber>
    </recommendedName>
    <alternativeName>
        <fullName evidence="8">Inosine-guanosine phosphorylase</fullName>
    </alternativeName>
</protein>
<comment type="similarity">
    <text evidence="3 8">Belongs to the PNP/MTAP phosphorylase family.</text>
</comment>
<evidence type="ECO:0000256" key="8">
    <source>
        <dbReference type="PIRNR" id="PIRNR000477"/>
    </source>
</evidence>
<keyword evidence="11" id="KW-1185">Reference proteome</keyword>
<name>A0ABS3HGP4_9ENTE</name>
<dbReference type="InterPro" id="IPR011268">
    <property type="entry name" value="Purine_phosphorylase"/>
</dbReference>
<evidence type="ECO:0000256" key="5">
    <source>
        <dbReference type="ARBA" id="ARBA00022676"/>
    </source>
</evidence>
<evidence type="ECO:0000256" key="1">
    <source>
        <dbReference type="ARBA" id="ARBA00002678"/>
    </source>
</evidence>
<dbReference type="InterPro" id="IPR011270">
    <property type="entry name" value="Pur_Nuc_Pase_Ino/Guo-sp"/>
</dbReference>
<dbReference type="InterPro" id="IPR000845">
    <property type="entry name" value="Nucleoside_phosphorylase_d"/>
</dbReference>
<reference evidence="10 11" key="1">
    <citation type="submission" date="2021-03" db="EMBL/GenBank/DDBJ databases">
        <title>Enterococcal diversity collection.</title>
        <authorList>
            <person name="Gilmore M.S."/>
            <person name="Schwartzman J."/>
            <person name="Van Tyne D."/>
            <person name="Martin M."/>
            <person name="Earl A.M."/>
            <person name="Manson A.L."/>
            <person name="Straub T."/>
            <person name="Salamzade R."/>
            <person name="Saavedra J."/>
            <person name="Lebreton F."/>
            <person name="Prichula J."/>
            <person name="Schaufler K."/>
            <person name="Gaca A."/>
            <person name="Sgardioli B."/>
            <person name="Wagenaar J."/>
            <person name="Strong T."/>
        </authorList>
    </citation>
    <scope>NUCLEOTIDE SEQUENCE [LARGE SCALE GENOMIC DNA]</scope>
    <source>
        <strain evidence="10 11">MJM16</strain>
    </source>
</reference>
<dbReference type="InterPro" id="IPR018099">
    <property type="entry name" value="Purine_phosphorylase-2_CS"/>
</dbReference>
<dbReference type="Proteomes" id="UP000664495">
    <property type="component" value="Unassembled WGS sequence"/>
</dbReference>
<comment type="pathway">
    <text evidence="2 8">Purine metabolism; purine nucleoside salvage.</text>
</comment>
<evidence type="ECO:0000256" key="4">
    <source>
        <dbReference type="ARBA" id="ARBA00011233"/>
    </source>
</evidence>
<dbReference type="PANTHER" id="PTHR11904:SF9">
    <property type="entry name" value="PURINE NUCLEOSIDE PHOSPHORYLASE-RELATED"/>
    <property type="match status" value="1"/>
</dbReference>
<evidence type="ECO:0000256" key="6">
    <source>
        <dbReference type="ARBA" id="ARBA00022679"/>
    </source>
</evidence>
<organism evidence="10 11">
    <name type="scientific">Candidatus Enterococcus murrayae</name>
    <dbReference type="NCBI Taxonomy" id="2815321"/>
    <lineage>
        <taxon>Bacteria</taxon>
        <taxon>Bacillati</taxon>
        <taxon>Bacillota</taxon>
        <taxon>Bacilli</taxon>
        <taxon>Lactobacillales</taxon>
        <taxon>Enterococcaceae</taxon>
        <taxon>Enterococcus</taxon>
    </lineage>
</organism>
<dbReference type="PANTHER" id="PTHR11904">
    <property type="entry name" value="METHYLTHIOADENOSINE/PURINE NUCLEOSIDE PHOSPHORYLASE"/>
    <property type="match status" value="1"/>
</dbReference>
<dbReference type="PIRSF" id="PIRSF000477">
    <property type="entry name" value="PurNPase"/>
    <property type="match status" value="1"/>
</dbReference>
<dbReference type="EMBL" id="JAFLVR010000021">
    <property type="protein sequence ID" value="MBO0452626.1"/>
    <property type="molecule type" value="Genomic_DNA"/>
</dbReference>
<keyword evidence="5 8" id="KW-0328">Glycosyltransferase</keyword>
<gene>
    <name evidence="10" type="ORF">JZO85_10115</name>
</gene>
<evidence type="ECO:0000256" key="7">
    <source>
        <dbReference type="ARBA" id="ARBA00048556"/>
    </source>
</evidence>
<keyword evidence="6 8" id="KW-0808">Transferase</keyword>
<evidence type="ECO:0000313" key="10">
    <source>
        <dbReference type="EMBL" id="MBO0452626.1"/>
    </source>
</evidence>
<dbReference type="CDD" id="cd09009">
    <property type="entry name" value="PNP-EcPNPII_like"/>
    <property type="match status" value="1"/>
</dbReference>
<evidence type="ECO:0000256" key="3">
    <source>
        <dbReference type="ARBA" id="ARBA00006751"/>
    </source>
</evidence>
<dbReference type="RefSeq" id="WP_207108399.1">
    <property type="nucleotide sequence ID" value="NZ_JAFLVR010000021.1"/>
</dbReference>
<comment type="subunit">
    <text evidence="4">Homotrimer.</text>
</comment>
<dbReference type="Pfam" id="PF01048">
    <property type="entry name" value="PNP_UDP_1"/>
    <property type="match status" value="1"/>
</dbReference>
<evidence type="ECO:0000256" key="2">
    <source>
        <dbReference type="ARBA" id="ARBA00005058"/>
    </source>
</evidence>
<evidence type="ECO:0000313" key="11">
    <source>
        <dbReference type="Proteomes" id="UP000664495"/>
    </source>
</evidence>
<dbReference type="InterPro" id="IPR035994">
    <property type="entry name" value="Nucleoside_phosphorylase_sf"/>
</dbReference>
<dbReference type="SUPFAM" id="SSF53167">
    <property type="entry name" value="Purine and uridine phosphorylases"/>
    <property type="match status" value="1"/>
</dbReference>
<dbReference type="GO" id="GO:0004731">
    <property type="term" value="F:purine-nucleoside phosphorylase activity"/>
    <property type="evidence" value="ECO:0007669"/>
    <property type="project" value="UniProtKB-EC"/>
</dbReference>